<protein>
    <recommendedName>
        <fullName evidence="4">DUF304 domain-containing protein</fullName>
    </recommendedName>
</protein>
<gene>
    <name evidence="2" type="ORF">Dace_0502</name>
</gene>
<keyword evidence="1" id="KW-0812">Transmembrane</keyword>
<organism evidence="2 3">
    <name type="scientific">Desulfuromonas acetoxidans (strain DSM 684 / 11070)</name>
    <dbReference type="NCBI Taxonomy" id="281689"/>
    <lineage>
        <taxon>Bacteria</taxon>
        <taxon>Pseudomonadati</taxon>
        <taxon>Thermodesulfobacteriota</taxon>
        <taxon>Desulfuromonadia</taxon>
        <taxon>Desulfuromonadales</taxon>
        <taxon>Desulfuromonadaceae</taxon>
        <taxon>Desulfuromonas</taxon>
    </lineage>
</organism>
<sequence>MNWDIWLNEHETVQWQGRPAPRCFTFRHWQKSLFGFVVLIVALWWQWAGVGLMEEQQQWAWSVVPLPFVLIGLWLSFGRLVAARREWEQVFYALTDQRLLVQCGVGRARLIALPSEQLSYARLTMLGAQLGHLYVEAAERCLTLSCLEHPDTLYRLVETQIAANQQASEQTSALADEK</sequence>
<dbReference type="AlphaFoldDB" id="Q1JY64"/>
<keyword evidence="3" id="KW-1185">Reference proteome</keyword>
<keyword evidence="1" id="KW-0472">Membrane</keyword>
<dbReference type="Proteomes" id="UP000005695">
    <property type="component" value="Unassembled WGS sequence"/>
</dbReference>
<reference evidence="2" key="1">
    <citation type="submission" date="2006-05" db="EMBL/GenBank/DDBJ databases">
        <title>Annotation of the draft genome assembly of Desulfuromonas acetoxidans DSM 684.</title>
        <authorList>
            <consortium name="US DOE Joint Genome Institute (JGI-ORNL)"/>
            <person name="Larimer F."/>
            <person name="Land M."/>
            <person name="Hauser L."/>
        </authorList>
    </citation>
    <scope>NUCLEOTIDE SEQUENCE [LARGE SCALE GENOMIC DNA]</scope>
    <source>
        <strain evidence="2">DSM 684</strain>
    </source>
</reference>
<evidence type="ECO:0008006" key="4">
    <source>
        <dbReference type="Google" id="ProtNLM"/>
    </source>
</evidence>
<dbReference type="OrthoDB" id="5401870at2"/>
<reference evidence="2" key="2">
    <citation type="submission" date="2006-05" db="EMBL/GenBank/DDBJ databases">
        <title>Sequencing of the draft genome and assembly of Desulfuromonas acetoxidans DSM 684.</title>
        <authorList>
            <consortium name="US DOE Joint Genome Institute (JGI-PGF)"/>
            <person name="Copeland A."/>
            <person name="Lucas S."/>
            <person name="Lapidus A."/>
            <person name="Barry K."/>
            <person name="Detter J.C."/>
            <person name="Glavina del Rio T."/>
            <person name="Hammon N."/>
            <person name="Israni S."/>
            <person name="Dalin E."/>
            <person name="Tice H."/>
            <person name="Bruce D."/>
            <person name="Pitluck S."/>
            <person name="Richardson P."/>
        </authorList>
    </citation>
    <scope>NUCLEOTIDE SEQUENCE [LARGE SCALE GENOMIC DNA]</scope>
    <source>
        <strain evidence="2">DSM 684</strain>
    </source>
</reference>
<name>Q1JY64_DESA6</name>
<evidence type="ECO:0000313" key="2">
    <source>
        <dbReference type="EMBL" id="EAT15132.1"/>
    </source>
</evidence>
<feature type="transmembrane region" description="Helical" evidence="1">
    <location>
        <begin position="59"/>
        <end position="77"/>
    </location>
</feature>
<evidence type="ECO:0000256" key="1">
    <source>
        <dbReference type="SAM" id="Phobius"/>
    </source>
</evidence>
<keyword evidence="1" id="KW-1133">Transmembrane helix</keyword>
<dbReference type="EMBL" id="AAEW02000013">
    <property type="protein sequence ID" value="EAT15132.1"/>
    <property type="molecule type" value="Genomic_DNA"/>
</dbReference>
<evidence type="ECO:0000313" key="3">
    <source>
        <dbReference type="Proteomes" id="UP000005695"/>
    </source>
</evidence>
<accession>Q1JY64</accession>
<comment type="caution">
    <text evidence="2">The sequence shown here is derived from an EMBL/GenBank/DDBJ whole genome shotgun (WGS) entry which is preliminary data.</text>
</comment>
<feature type="transmembrane region" description="Helical" evidence="1">
    <location>
        <begin position="32"/>
        <end position="53"/>
    </location>
</feature>
<proteinExistence type="predicted"/>
<dbReference type="RefSeq" id="WP_006001359.1">
    <property type="nucleotide sequence ID" value="NZ_AAEW02000013.1"/>
</dbReference>